<dbReference type="PANTHER" id="PTHR44942">
    <property type="entry name" value="METHYLTRANSF_11 DOMAIN-CONTAINING PROTEIN"/>
    <property type="match status" value="1"/>
</dbReference>
<gene>
    <name evidence="2" type="ORF">EXN66_Car010771</name>
</gene>
<dbReference type="InterPro" id="IPR029063">
    <property type="entry name" value="SAM-dependent_MTases_sf"/>
</dbReference>
<keyword evidence="2" id="KW-0489">Methyltransferase</keyword>
<dbReference type="CDD" id="cd02440">
    <property type="entry name" value="AdoMet_MTases"/>
    <property type="match status" value="2"/>
</dbReference>
<dbReference type="FunFam" id="3.40.50.150:FF:000370">
    <property type="entry name" value="Si:ch211-93g23.2"/>
    <property type="match status" value="2"/>
</dbReference>
<evidence type="ECO:0000259" key="1">
    <source>
        <dbReference type="Pfam" id="PF08241"/>
    </source>
</evidence>
<dbReference type="InterPro" id="IPR051052">
    <property type="entry name" value="Diverse_substrate_MTase"/>
</dbReference>
<dbReference type="Pfam" id="PF08241">
    <property type="entry name" value="Methyltransf_11"/>
    <property type="match status" value="2"/>
</dbReference>
<dbReference type="InterPro" id="IPR013216">
    <property type="entry name" value="Methyltransf_11"/>
</dbReference>
<feature type="domain" description="Methyltransferase type 11" evidence="1">
    <location>
        <begin position="46"/>
        <end position="137"/>
    </location>
</feature>
<keyword evidence="3" id="KW-1185">Reference proteome</keyword>
<reference evidence="2 3" key="1">
    <citation type="submission" date="2019-02" db="EMBL/GenBank/DDBJ databases">
        <title>Opniocepnalus argus genome.</title>
        <authorList>
            <person name="Zhou C."/>
            <person name="Xiao S."/>
        </authorList>
    </citation>
    <scope>NUCLEOTIDE SEQUENCE [LARGE SCALE GENOMIC DNA]</scope>
    <source>
        <strain evidence="2">OARG1902GOOAL</strain>
        <tissue evidence="2">Muscle</tissue>
    </source>
</reference>
<proteinExistence type="predicted"/>
<dbReference type="SUPFAM" id="SSF53335">
    <property type="entry name" value="S-adenosyl-L-methionine-dependent methyltransferases"/>
    <property type="match status" value="2"/>
</dbReference>
<accession>A0A6G1PXU5</accession>
<dbReference type="GO" id="GO:0032259">
    <property type="term" value="P:methylation"/>
    <property type="evidence" value="ECO:0007669"/>
    <property type="project" value="UniProtKB-KW"/>
</dbReference>
<organism evidence="2 3">
    <name type="scientific">Channa argus</name>
    <name type="common">Northern snakehead</name>
    <name type="synonym">Ophicephalus argus</name>
    <dbReference type="NCBI Taxonomy" id="215402"/>
    <lineage>
        <taxon>Eukaryota</taxon>
        <taxon>Metazoa</taxon>
        <taxon>Chordata</taxon>
        <taxon>Craniata</taxon>
        <taxon>Vertebrata</taxon>
        <taxon>Euteleostomi</taxon>
        <taxon>Actinopterygii</taxon>
        <taxon>Neopterygii</taxon>
        <taxon>Teleostei</taxon>
        <taxon>Neoteleostei</taxon>
        <taxon>Acanthomorphata</taxon>
        <taxon>Anabantaria</taxon>
        <taxon>Anabantiformes</taxon>
        <taxon>Channoidei</taxon>
        <taxon>Channidae</taxon>
        <taxon>Channa</taxon>
    </lineage>
</organism>
<evidence type="ECO:0000313" key="3">
    <source>
        <dbReference type="Proteomes" id="UP000503349"/>
    </source>
</evidence>
<dbReference type="Gene3D" id="3.40.50.150">
    <property type="entry name" value="Vaccinia Virus protein VP39"/>
    <property type="match status" value="2"/>
</dbReference>
<dbReference type="PANTHER" id="PTHR44942:SF9">
    <property type="entry name" value="NOVEL PROTEIN-RELATED"/>
    <property type="match status" value="1"/>
</dbReference>
<dbReference type="EMBL" id="CM015721">
    <property type="protein sequence ID" value="KAF3695095.1"/>
    <property type="molecule type" value="Genomic_DNA"/>
</dbReference>
<dbReference type="AlphaFoldDB" id="A0A6G1PXU5"/>
<reference evidence="3" key="2">
    <citation type="submission" date="2019-02" db="EMBL/GenBank/DDBJ databases">
        <title>Opniocepnalus argus Var Kimnra genome.</title>
        <authorList>
            <person name="Zhou C."/>
            <person name="Xiao S."/>
        </authorList>
    </citation>
    <scope>NUCLEOTIDE SEQUENCE [LARGE SCALE GENOMIC DNA]</scope>
</reference>
<name>A0A6G1PXU5_CHAAH</name>
<protein>
    <submittedName>
        <fullName evidence="2">Putative methyltransferase</fullName>
    </submittedName>
</protein>
<evidence type="ECO:0000313" key="2">
    <source>
        <dbReference type="EMBL" id="KAF3695095.1"/>
    </source>
</evidence>
<keyword evidence="2" id="KW-0808">Transferase</keyword>
<dbReference type="Proteomes" id="UP000503349">
    <property type="component" value="Chromosome 10"/>
</dbReference>
<feature type="domain" description="Methyltransferase type 11" evidence="1">
    <location>
        <begin position="289"/>
        <end position="380"/>
    </location>
</feature>
<dbReference type="GO" id="GO:0008757">
    <property type="term" value="F:S-adenosylmethionine-dependent methyltransferase activity"/>
    <property type="evidence" value="ECO:0007669"/>
    <property type="project" value="InterPro"/>
</dbReference>
<sequence>MAYRLFEGKDHASIYQKYRFTPPNELRTVILQYLDKKKGQPHVLAVDVGCGTGQNSRVFAPYFKEVVGVDISECQLEEARAVPGYSNVTYRKGTAEELPFADGTVDLLTAASAAHWFDQSRFLTEANRVLKSRGCMALLGFSDSDTRLHYQNCGEKLNEIYEEVLIPYTSNPVAVSESKLQELYCAIPFPEKERIEGIPTTSFVPLWKVLGFIETWSMFQVYRKKDPQAAANLLLNTQKRVTSDTVLMENGKEHAASYCKYRISPSDQLIQRVIDFFEKQRTRPFELAVDVGCGSGQGTVMLAKHFASVVGTDVSPAQLEEASLHAKEPNITYRRCVAEELPFADNSVDLVTAMSAFHWFDRPRFLQEAHRVLNPNGCLALLNYTLSMELSYPDCSVDALNQVCKELYAALNPYRSSHLGANSKDLYREAYESIPYPDKEWEDCVWVRKPMTLSSFIGFVQSFSSYQALLREDPQKAASLSQDFCQRLMSIMQVTSAETEVVVAVKYLYLLARKPLEV</sequence>